<dbReference type="Proteomes" id="UP000015104">
    <property type="component" value="Unassembled WGS sequence"/>
</dbReference>
<feature type="transmembrane region" description="Helical" evidence="1">
    <location>
        <begin position="104"/>
        <end position="125"/>
    </location>
</feature>
<sequence length="138" mass="15148">MISSEVNSSSKKWLIRIFVFLIVLDVIRLINGILSSSGVGIGSTSFSFLIDGIMLLAILRQWKVILQIGRIVLIIDIVLGLIVEVLGIIEIVGNKLEKSEKYSLISGEVVLAIQILCYFILAKLIGKYTTELKGISNA</sequence>
<reference evidence="3" key="1">
    <citation type="submission" date="2011-08" db="EMBL/GenBank/DDBJ databases">
        <authorList>
            <person name="Rombauts S."/>
        </authorList>
    </citation>
    <scope>NUCLEOTIDE SEQUENCE</scope>
    <source>
        <strain evidence="3">London</strain>
    </source>
</reference>
<protein>
    <submittedName>
        <fullName evidence="2">Uncharacterized protein</fullName>
    </submittedName>
</protein>
<keyword evidence="3" id="KW-1185">Reference proteome</keyword>
<evidence type="ECO:0000313" key="2">
    <source>
        <dbReference type="EnsemblMetazoa" id="tetur05g05230.1"/>
    </source>
</evidence>
<reference evidence="2" key="2">
    <citation type="submission" date="2015-06" db="UniProtKB">
        <authorList>
            <consortium name="EnsemblMetazoa"/>
        </authorList>
    </citation>
    <scope>IDENTIFICATION</scope>
</reference>
<dbReference type="EnsemblMetazoa" id="tetur05g05230.1">
    <property type="protein sequence ID" value="tetur05g05230.1"/>
    <property type="gene ID" value="tetur05g05230"/>
</dbReference>
<accession>T1K570</accession>
<name>T1K570_TETUR</name>
<keyword evidence="1" id="KW-0472">Membrane</keyword>
<keyword evidence="1" id="KW-1133">Transmembrane helix</keyword>
<feature type="transmembrane region" description="Helical" evidence="1">
    <location>
        <begin position="40"/>
        <end position="59"/>
    </location>
</feature>
<evidence type="ECO:0000313" key="3">
    <source>
        <dbReference type="Proteomes" id="UP000015104"/>
    </source>
</evidence>
<keyword evidence="1" id="KW-0812">Transmembrane</keyword>
<proteinExistence type="predicted"/>
<dbReference type="EMBL" id="CAEY01001585">
    <property type="status" value="NOT_ANNOTATED_CDS"/>
    <property type="molecule type" value="Genomic_DNA"/>
</dbReference>
<feature type="transmembrane region" description="Helical" evidence="1">
    <location>
        <begin position="13"/>
        <end position="34"/>
    </location>
</feature>
<evidence type="ECO:0000256" key="1">
    <source>
        <dbReference type="SAM" id="Phobius"/>
    </source>
</evidence>
<dbReference type="HOGENOM" id="CLU_146953_0_0_1"/>
<feature type="transmembrane region" description="Helical" evidence="1">
    <location>
        <begin position="71"/>
        <end position="92"/>
    </location>
</feature>
<dbReference type="AlphaFoldDB" id="T1K570"/>
<organism evidence="2 3">
    <name type="scientific">Tetranychus urticae</name>
    <name type="common">Two-spotted spider mite</name>
    <dbReference type="NCBI Taxonomy" id="32264"/>
    <lineage>
        <taxon>Eukaryota</taxon>
        <taxon>Metazoa</taxon>
        <taxon>Ecdysozoa</taxon>
        <taxon>Arthropoda</taxon>
        <taxon>Chelicerata</taxon>
        <taxon>Arachnida</taxon>
        <taxon>Acari</taxon>
        <taxon>Acariformes</taxon>
        <taxon>Trombidiformes</taxon>
        <taxon>Prostigmata</taxon>
        <taxon>Eleutherengona</taxon>
        <taxon>Raphignathae</taxon>
        <taxon>Tetranychoidea</taxon>
        <taxon>Tetranychidae</taxon>
        <taxon>Tetranychus</taxon>
    </lineage>
</organism>